<dbReference type="InterPro" id="IPR001863">
    <property type="entry name" value="Glypican"/>
</dbReference>
<sequence>DAMLMVANRLQGPFNIEAVVQPIDVKISEAIMTMQDNSMHVSAKVFQGCGSPKPSGVGRSARGISDVFSGRFKHFSHEERPTTTSGTSLDRLVIDIKGKLLESKRFWSKLPDDICARGQFSEQDDEQCWNSHAKARYFPEVVKEGLTNQINNPEVEIDITRPDTLIRQQIMALRVMTNKLKNAYNGNDIYFQDSSDEGSASGSGSGCTEGCTTEYSYVGTEEAPVIGADRSDERAAAAGHAPSHRPSPRLLLVSLAVPLWAVRRQCR</sequence>
<evidence type="ECO:0000256" key="1">
    <source>
        <dbReference type="ARBA" id="ARBA00004609"/>
    </source>
</evidence>
<name>A0A3B3ZZP1_9GOBI</name>
<protein>
    <recommendedName>
        <fullName evidence="15">Glypican 6a</fullName>
    </recommendedName>
</protein>
<evidence type="ECO:0000313" key="14">
    <source>
        <dbReference type="Proteomes" id="UP000261520"/>
    </source>
</evidence>
<evidence type="ECO:0000256" key="8">
    <source>
        <dbReference type="ARBA" id="ARBA00023180"/>
    </source>
</evidence>
<dbReference type="PANTHER" id="PTHR10822">
    <property type="entry name" value="GLYPICAN"/>
    <property type="match status" value="1"/>
</dbReference>
<dbReference type="Proteomes" id="UP000261520">
    <property type="component" value="Unplaced"/>
</dbReference>
<keyword evidence="4 12" id="KW-0336">GPI-anchor</keyword>
<comment type="similarity">
    <text evidence="2 11">Belongs to the glypican family.</text>
</comment>
<evidence type="ECO:0000256" key="5">
    <source>
        <dbReference type="ARBA" id="ARBA00022729"/>
    </source>
</evidence>
<evidence type="ECO:0000256" key="6">
    <source>
        <dbReference type="ARBA" id="ARBA00022974"/>
    </source>
</evidence>
<dbReference type="STRING" id="409849.ENSPMGP00000010228"/>
<keyword evidence="7 12" id="KW-0472">Membrane</keyword>
<dbReference type="Ensembl" id="ENSPMGT00000010914.1">
    <property type="protein sequence ID" value="ENSPMGP00000010228.1"/>
    <property type="gene ID" value="ENSPMGG00000008480.1"/>
</dbReference>
<dbReference type="GO" id="GO:0005576">
    <property type="term" value="C:extracellular region"/>
    <property type="evidence" value="ECO:0007669"/>
    <property type="project" value="TreeGrafter"/>
</dbReference>
<keyword evidence="3" id="KW-1003">Cell membrane</keyword>
<keyword evidence="5" id="KW-0732">Signal</keyword>
<keyword evidence="14" id="KW-1185">Reference proteome</keyword>
<accession>A0A3B3ZZP1</accession>
<reference evidence="13" key="2">
    <citation type="submission" date="2025-09" db="UniProtKB">
        <authorList>
            <consortium name="Ensembl"/>
        </authorList>
    </citation>
    <scope>IDENTIFICATION</scope>
</reference>
<comment type="function">
    <text evidence="12">Cell surface proteoglycan.</text>
</comment>
<evidence type="ECO:0000256" key="3">
    <source>
        <dbReference type="ARBA" id="ARBA00022475"/>
    </source>
</evidence>
<dbReference type="PANTHER" id="PTHR10822:SF31">
    <property type="entry name" value="GLYPICAN-6"/>
    <property type="match status" value="1"/>
</dbReference>
<evidence type="ECO:0000256" key="7">
    <source>
        <dbReference type="ARBA" id="ARBA00023136"/>
    </source>
</evidence>
<dbReference type="GO" id="GO:0009986">
    <property type="term" value="C:cell surface"/>
    <property type="evidence" value="ECO:0007669"/>
    <property type="project" value="TreeGrafter"/>
</dbReference>
<evidence type="ECO:0000256" key="2">
    <source>
        <dbReference type="ARBA" id="ARBA00010260"/>
    </source>
</evidence>
<evidence type="ECO:0000256" key="12">
    <source>
        <dbReference type="RuleBase" id="RU003519"/>
    </source>
</evidence>
<dbReference type="AlphaFoldDB" id="A0A3B3ZZP1"/>
<evidence type="ECO:0000256" key="10">
    <source>
        <dbReference type="ARBA" id="ARBA00023288"/>
    </source>
</evidence>
<dbReference type="Pfam" id="PF01153">
    <property type="entry name" value="Glypican"/>
    <property type="match status" value="1"/>
</dbReference>
<dbReference type="GO" id="GO:0098552">
    <property type="term" value="C:side of membrane"/>
    <property type="evidence" value="ECO:0007669"/>
    <property type="project" value="UniProtKB-KW"/>
</dbReference>
<evidence type="ECO:0000256" key="11">
    <source>
        <dbReference type="RuleBase" id="RU003518"/>
    </source>
</evidence>
<dbReference type="GO" id="GO:0016477">
    <property type="term" value="P:cell migration"/>
    <property type="evidence" value="ECO:0007669"/>
    <property type="project" value="TreeGrafter"/>
</dbReference>
<dbReference type="GO" id="GO:0005886">
    <property type="term" value="C:plasma membrane"/>
    <property type="evidence" value="ECO:0007669"/>
    <property type="project" value="UniProtKB-SubCell"/>
</dbReference>
<evidence type="ECO:0000313" key="13">
    <source>
        <dbReference type="Ensembl" id="ENSPMGP00000010228.1"/>
    </source>
</evidence>
<keyword evidence="6 12" id="KW-0654">Proteoglycan</keyword>
<dbReference type="GO" id="GO:1905475">
    <property type="term" value="P:regulation of protein localization to membrane"/>
    <property type="evidence" value="ECO:0007669"/>
    <property type="project" value="TreeGrafter"/>
</dbReference>
<organism evidence="13 14">
    <name type="scientific">Periophthalmus magnuspinnatus</name>
    <dbReference type="NCBI Taxonomy" id="409849"/>
    <lineage>
        <taxon>Eukaryota</taxon>
        <taxon>Metazoa</taxon>
        <taxon>Chordata</taxon>
        <taxon>Craniata</taxon>
        <taxon>Vertebrata</taxon>
        <taxon>Euteleostomi</taxon>
        <taxon>Actinopterygii</taxon>
        <taxon>Neopterygii</taxon>
        <taxon>Teleostei</taxon>
        <taxon>Neoteleostei</taxon>
        <taxon>Acanthomorphata</taxon>
        <taxon>Gobiaria</taxon>
        <taxon>Gobiiformes</taxon>
        <taxon>Gobioidei</taxon>
        <taxon>Gobiidae</taxon>
        <taxon>Oxudercinae</taxon>
        <taxon>Periophthalmus</taxon>
    </lineage>
</organism>
<keyword evidence="9 12" id="KW-0357">Heparan sulfate</keyword>
<proteinExistence type="inferred from homology"/>
<dbReference type="GO" id="GO:0009966">
    <property type="term" value="P:regulation of signal transduction"/>
    <property type="evidence" value="ECO:0007669"/>
    <property type="project" value="InterPro"/>
</dbReference>
<dbReference type="GO" id="GO:0045202">
    <property type="term" value="C:synapse"/>
    <property type="evidence" value="ECO:0007669"/>
    <property type="project" value="TreeGrafter"/>
</dbReference>
<keyword evidence="10 12" id="KW-0449">Lipoprotein</keyword>
<evidence type="ECO:0000256" key="4">
    <source>
        <dbReference type="ARBA" id="ARBA00022622"/>
    </source>
</evidence>
<comment type="subcellular location">
    <subcellularLocation>
        <location evidence="1 12">Cell membrane</location>
        <topology evidence="1 12">Lipid-anchor</topology>
        <topology evidence="1 12">GPI-anchor</topology>
    </subcellularLocation>
</comment>
<reference evidence="13" key="1">
    <citation type="submission" date="2025-08" db="UniProtKB">
        <authorList>
            <consortium name="Ensembl"/>
        </authorList>
    </citation>
    <scope>IDENTIFICATION</scope>
</reference>
<evidence type="ECO:0000256" key="9">
    <source>
        <dbReference type="ARBA" id="ARBA00023207"/>
    </source>
</evidence>
<keyword evidence="8" id="KW-0325">Glycoprotein</keyword>
<evidence type="ECO:0008006" key="15">
    <source>
        <dbReference type="Google" id="ProtNLM"/>
    </source>
</evidence>